<dbReference type="PANTHER" id="PTHR37984:SF13">
    <property type="entry name" value="RIBONUCLEASE H"/>
    <property type="match status" value="1"/>
</dbReference>
<dbReference type="InterPro" id="IPR050951">
    <property type="entry name" value="Retrovirus_Pol_polyprotein"/>
</dbReference>
<keyword evidence="1" id="KW-0371">Homeobox</keyword>
<protein>
    <submittedName>
        <fullName evidence="1">Tetra-peptide repeat homeobox protein 1-like</fullName>
    </submittedName>
</protein>
<dbReference type="Gene3D" id="3.10.10.10">
    <property type="entry name" value="HIV Type 1 Reverse Transcriptase, subunit A, domain 1"/>
    <property type="match status" value="1"/>
</dbReference>
<dbReference type="GO" id="GO:0003677">
    <property type="term" value="F:DNA binding"/>
    <property type="evidence" value="ECO:0007669"/>
    <property type="project" value="UniProtKB-KW"/>
</dbReference>
<comment type="caution">
    <text evidence="1">The sequence shown here is derived from an EMBL/GenBank/DDBJ whole genome shotgun (WGS) entry which is preliminary data.</text>
</comment>
<accession>A0AAV3YXW1</accession>
<evidence type="ECO:0000313" key="2">
    <source>
        <dbReference type="Proteomes" id="UP000735302"/>
    </source>
</evidence>
<proteinExistence type="predicted"/>
<dbReference type="PANTHER" id="PTHR37984">
    <property type="entry name" value="PROTEIN CBG26694"/>
    <property type="match status" value="1"/>
</dbReference>
<keyword evidence="2" id="KW-1185">Reference proteome</keyword>
<evidence type="ECO:0000313" key="1">
    <source>
        <dbReference type="EMBL" id="GFN87036.1"/>
    </source>
</evidence>
<gene>
    <name evidence="1" type="ORF">PoB_001354200</name>
</gene>
<dbReference type="EMBL" id="BLXT01001645">
    <property type="protein sequence ID" value="GFN87036.1"/>
    <property type="molecule type" value="Genomic_DNA"/>
</dbReference>
<dbReference type="InterPro" id="IPR043502">
    <property type="entry name" value="DNA/RNA_pol_sf"/>
</dbReference>
<name>A0AAV3YXW1_9GAST</name>
<dbReference type="AlphaFoldDB" id="A0AAV3YXW1"/>
<organism evidence="1 2">
    <name type="scientific">Plakobranchus ocellatus</name>
    <dbReference type="NCBI Taxonomy" id="259542"/>
    <lineage>
        <taxon>Eukaryota</taxon>
        <taxon>Metazoa</taxon>
        <taxon>Spiralia</taxon>
        <taxon>Lophotrochozoa</taxon>
        <taxon>Mollusca</taxon>
        <taxon>Gastropoda</taxon>
        <taxon>Heterobranchia</taxon>
        <taxon>Euthyneura</taxon>
        <taxon>Panpulmonata</taxon>
        <taxon>Sacoglossa</taxon>
        <taxon>Placobranchoidea</taxon>
        <taxon>Plakobranchidae</taxon>
        <taxon>Plakobranchus</taxon>
    </lineage>
</organism>
<reference evidence="1 2" key="1">
    <citation type="journal article" date="2021" name="Elife">
        <title>Chloroplast acquisition without the gene transfer in kleptoplastic sea slugs, Plakobranchus ocellatus.</title>
        <authorList>
            <person name="Maeda T."/>
            <person name="Takahashi S."/>
            <person name="Yoshida T."/>
            <person name="Shimamura S."/>
            <person name="Takaki Y."/>
            <person name="Nagai Y."/>
            <person name="Toyoda A."/>
            <person name="Suzuki Y."/>
            <person name="Arimoto A."/>
            <person name="Ishii H."/>
            <person name="Satoh N."/>
            <person name="Nishiyama T."/>
            <person name="Hasebe M."/>
            <person name="Maruyama T."/>
            <person name="Minagawa J."/>
            <person name="Obokata J."/>
            <person name="Shigenobu S."/>
        </authorList>
    </citation>
    <scope>NUCLEOTIDE SEQUENCE [LARGE SCALE GENOMIC DNA]</scope>
</reference>
<dbReference type="Proteomes" id="UP000735302">
    <property type="component" value="Unassembled WGS sequence"/>
</dbReference>
<dbReference type="SUPFAM" id="SSF56672">
    <property type="entry name" value="DNA/RNA polymerases"/>
    <property type="match status" value="1"/>
</dbReference>
<sequence length="145" mass="16387">MHQLGLPSPKMVASLKINHVETQIELDKGSAFSVMTVDDYKEIEYSDALAQGIREIKNVEANIRIKHGSNSKFLKAHTVPYALKPMLEKKLDKLECEGIINQTDKSKWATPKVPVLKKNGNASTCGDYKVTLNKFWKRNTIPYRA</sequence>
<keyword evidence="1" id="KW-0238">DNA-binding</keyword>